<evidence type="ECO:0000256" key="1">
    <source>
        <dbReference type="ARBA" id="ARBA00004571"/>
    </source>
</evidence>
<dbReference type="InterPro" id="IPR039426">
    <property type="entry name" value="TonB-dep_rcpt-like"/>
</dbReference>
<feature type="domain" description="TonB-dependent receptor plug" evidence="17">
    <location>
        <begin position="64"/>
        <end position="170"/>
    </location>
</feature>
<evidence type="ECO:0000256" key="15">
    <source>
        <dbReference type="SAM" id="SignalP"/>
    </source>
</evidence>
<dbReference type="HOGENOM" id="CLU_008287_15_0_5"/>
<keyword evidence="10 12" id="KW-0472">Membrane</keyword>
<keyword evidence="11 12" id="KW-0998">Cell outer membrane</keyword>
<organism evidence="18">
    <name type="scientific">Caulobacter sp. (strain K31)</name>
    <dbReference type="NCBI Taxonomy" id="366602"/>
    <lineage>
        <taxon>Bacteria</taxon>
        <taxon>Pseudomonadati</taxon>
        <taxon>Pseudomonadota</taxon>
        <taxon>Alphaproteobacteria</taxon>
        <taxon>Caulobacterales</taxon>
        <taxon>Caulobacteraceae</taxon>
        <taxon>Caulobacter</taxon>
    </lineage>
</organism>
<dbReference type="InterPro" id="IPR036942">
    <property type="entry name" value="Beta-barrel_TonB_sf"/>
</dbReference>
<keyword evidence="7" id="KW-0408">Iron</keyword>
<comment type="subcellular location">
    <subcellularLocation>
        <location evidence="1 12">Cell outer membrane</location>
        <topology evidence="1 12">Multi-pass membrane protein</topology>
    </subcellularLocation>
</comment>
<dbReference type="PANTHER" id="PTHR32552">
    <property type="entry name" value="FERRICHROME IRON RECEPTOR-RELATED"/>
    <property type="match status" value="1"/>
</dbReference>
<keyword evidence="8" id="KW-0406">Ion transport</keyword>
<keyword evidence="6 15" id="KW-0732">Signal</keyword>
<dbReference type="PROSITE" id="PS52016">
    <property type="entry name" value="TONB_DEPENDENT_REC_3"/>
    <property type="match status" value="1"/>
</dbReference>
<evidence type="ECO:0000256" key="13">
    <source>
        <dbReference type="PROSITE-ProRule" id="PRU10144"/>
    </source>
</evidence>
<feature type="chain" id="PRO_5002753091" evidence="15">
    <location>
        <begin position="26"/>
        <end position="758"/>
    </location>
</feature>
<keyword evidence="9 14" id="KW-0798">TonB box</keyword>
<protein>
    <submittedName>
        <fullName evidence="18">TonB-dependent receptor</fullName>
    </submittedName>
</protein>
<name>B0T7G7_CAUSK</name>
<dbReference type="PANTHER" id="PTHR32552:SF81">
    <property type="entry name" value="TONB-DEPENDENT OUTER MEMBRANE RECEPTOR"/>
    <property type="match status" value="1"/>
</dbReference>
<evidence type="ECO:0000256" key="14">
    <source>
        <dbReference type="RuleBase" id="RU003357"/>
    </source>
</evidence>
<proteinExistence type="inferred from homology"/>
<evidence type="ECO:0000256" key="9">
    <source>
        <dbReference type="ARBA" id="ARBA00023077"/>
    </source>
</evidence>
<evidence type="ECO:0000256" key="8">
    <source>
        <dbReference type="ARBA" id="ARBA00023065"/>
    </source>
</evidence>
<evidence type="ECO:0000256" key="5">
    <source>
        <dbReference type="ARBA" id="ARBA00022692"/>
    </source>
</evidence>
<dbReference type="PROSITE" id="PS01156">
    <property type="entry name" value="TONB_DEPENDENT_REC_2"/>
    <property type="match status" value="1"/>
</dbReference>
<dbReference type="Gene3D" id="2.40.170.20">
    <property type="entry name" value="TonB-dependent receptor, beta-barrel domain"/>
    <property type="match status" value="1"/>
</dbReference>
<evidence type="ECO:0000256" key="2">
    <source>
        <dbReference type="ARBA" id="ARBA00022448"/>
    </source>
</evidence>
<accession>B0T7G7</accession>
<keyword evidence="18" id="KW-0675">Receptor</keyword>
<evidence type="ECO:0000256" key="6">
    <source>
        <dbReference type="ARBA" id="ARBA00022729"/>
    </source>
</evidence>
<dbReference type="GO" id="GO:0006826">
    <property type="term" value="P:iron ion transport"/>
    <property type="evidence" value="ECO:0007669"/>
    <property type="project" value="UniProtKB-KW"/>
</dbReference>
<dbReference type="EMBL" id="CP000927">
    <property type="protein sequence ID" value="ABZ69705.1"/>
    <property type="molecule type" value="Genomic_DNA"/>
</dbReference>
<comment type="similarity">
    <text evidence="12 14">Belongs to the TonB-dependent receptor family.</text>
</comment>
<dbReference type="InterPro" id="IPR000531">
    <property type="entry name" value="Beta-barrel_TonB"/>
</dbReference>
<sequence precursor="true">MSHRQLGLTVSRLAICAGLMGSFFAAEARAQTEPGAVAHGADQQPAAIGLEEIVVTATRRETSLQKTGQAISVVSGAEQLLTGRQVLDDLKTSMPNVNFASTSNTTQMFVRGIGNTFLTAGGDPGVALYQDTAYISDQTTSSVSFFDVERVEVLRGPQGGLYGRNATGGAINIISAKPTSEMTGRLSVLAGDYGRLESEGFVSGPLGFANTDFRLSYQLHRLDGFVRNIYEPTVGAAGFAAAPDRLDDMNSDAVRLQTATQLGSGGVLRVIVTHYRETDNGAALAVVPDSGFIYPAQHLYGLVPTSDPRNITVDEGYNKIRLTNYNANLDQPIADGMLTVTGNYRRSHRDFLNDCDGTSANSCSFRVETSSDDYFGDIHYASSNEGPFRYIVGATYTHFIQDQIATIPFEFPTFYLTGNPADRAAFDFPTASGGRLRTNAWAAYADARYALSDVWSLIGQVRYSRARKKALETLKLPAFGLVVVDSPNRASDSGVPFKVGVEGQLTNDVLVYGNFSTGLKDAAINLGTLQTAPVAKETVQSVEVGFKSSLFDRRLRINGAAFNSDYKNLQISQLKGTLATLANAPKAQISGAELEVTAEPVSGLRFNGSVGYLDPKLKRFENTPNLPADFVPQPVLVSLDGNQLPYVAKWNVTLGATYRFEPTAGIAVELGGNYYYQSRIYFNEFNALRNSQKPVGRVDLSASIGPSNDQWKVYGYIRNLTDETVLAGTTIYAGLLGAEKGVSYAPPRNFGIGFSYNF</sequence>
<feature type="signal peptide" evidence="15">
    <location>
        <begin position="1"/>
        <end position="25"/>
    </location>
</feature>
<keyword evidence="5 12" id="KW-0812">Transmembrane</keyword>
<dbReference type="KEGG" id="cak:Caul_0572"/>
<dbReference type="InterPro" id="IPR010917">
    <property type="entry name" value="TonB_rcpt_CS"/>
</dbReference>
<feature type="short sequence motif" description="TonB C-terminal box" evidence="13">
    <location>
        <begin position="741"/>
        <end position="758"/>
    </location>
</feature>
<dbReference type="eggNOG" id="COG4773">
    <property type="taxonomic scope" value="Bacteria"/>
</dbReference>
<dbReference type="GO" id="GO:0009279">
    <property type="term" value="C:cell outer membrane"/>
    <property type="evidence" value="ECO:0007669"/>
    <property type="project" value="UniProtKB-SubCell"/>
</dbReference>
<keyword evidence="2 12" id="KW-0813">Transport</keyword>
<dbReference type="STRING" id="366602.Caul_0572"/>
<dbReference type="Pfam" id="PF07715">
    <property type="entry name" value="Plug"/>
    <property type="match status" value="1"/>
</dbReference>
<keyword evidence="3 12" id="KW-1134">Transmembrane beta strand</keyword>
<keyword evidence="4" id="KW-0410">Iron transport</keyword>
<reference evidence="18" key="1">
    <citation type="submission" date="2008-01" db="EMBL/GenBank/DDBJ databases">
        <title>Complete sequence of chromosome of Caulobacter sp. K31.</title>
        <authorList>
            <consortium name="US DOE Joint Genome Institute"/>
            <person name="Copeland A."/>
            <person name="Lucas S."/>
            <person name="Lapidus A."/>
            <person name="Barry K."/>
            <person name="Glavina del Rio T."/>
            <person name="Dalin E."/>
            <person name="Tice H."/>
            <person name="Pitluck S."/>
            <person name="Bruce D."/>
            <person name="Goodwin L."/>
            <person name="Thompson L.S."/>
            <person name="Brettin T."/>
            <person name="Detter J.C."/>
            <person name="Han C."/>
            <person name="Schmutz J."/>
            <person name="Larimer F."/>
            <person name="Land M."/>
            <person name="Hauser L."/>
            <person name="Kyrpides N."/>
            <person name="Kim E."/>
            <person name="Stephens C."/>
            <person name="Richardson P."/>
        </authorList>
    </citation>
    <scope>NUCLEOTIDE SEQUENCE [LARGE SCALE GENOMIC DNA]</scope>
    <source>
        <strain evidence="18">K31</strain>
    </source>
</reference>
<dbReference type="InterPro" id="IPR012910">
    <property type="entry name" value="Plug_dom"/>
</dbReference>
<evidence type="ECO:0000256" key="7">
    <source>
        <dbReference type="ARBA" id="ARBA00023004"/>
    </source>
</evidence>
<evidence type="ECO:0000256" key="3">
    <source>
        <dbReference type="ARBA" id="ARBA00022452"/>
    </source>
</evidence>
<dbReference type="OrthoDB" id="7313036at2"/>
<evidence type="ECO:0000259" key="16">
    <source>
        <dbReference type="Pfam" id="PF00593"/>
    </source>
</evidence>
<evidence type="ECO:0000256" key="10">
    <source>
        <dbReference type="ARBA" id="ARBA00023136"/>
    </source>
</evidence>
<evidence type="ECO:0000256" key="4">
    <source>
        <dbReference type="ARBA" id="ARBA00022496"/>
    </source>
</evidence>
<gene>
    <name evidence="18" type="ordered locus">Caul_0572</name>
</gene>
<evidence type="ECO:0000256" key="12">
    <source>
        <dbReference type="PROSITE-ProRule" id="PRU01360"/>
    </source>
</evidence>
<evidence type="ECO:0000256" key="11">
    <source>
        <dbReference type="ARBA" id="ARBA00023237"/>
    </source>
</evidence>
<feature type="domain" description="TonB-dependent receptor-like beta-barrel" evidence="16">
    <location>
        <begin position="305"/>
        <end position="720"/>
    </location>
</feature>
<dbReference type="Pfam" id="PF00593">
    <property type="entry name" value="TonB_dep_Rec_b-barrel"/>
    <property type="match status" value="1"/>
</dbReference>
<evidence type="ECO:0000259" key="17">
    <source>
        <dbReference type="Pfam" id="PF07715"/>
    </source>
</evidence>
<dbReference type="SUPFAM" id="SSF56935">
    <property type="entry name" value="Porins"/>
    <property type="match status" value="1"/>
</dbReference>
<dbReference type="AlphaFoldDB" id="B0T7G7"/>
<evidence type="ECO:0000313" key="18">
    <source>
        <dbReference type="EMBL" id="ABZ69705.1"/>
    </source>
</evidence>